<feature type="region of interest" description="Disordered" evidence="1">
    <location>
        <begin position="18"/>
        <end position="42"/>
    </location>
</feature>
<gene>
    <name evidence="2" type="ORF">GGX14DRAFT_606165</name>
</gene>
<keyword evidence="3" id="KW-1185">Reference proteome</keyword>
<sequence>MGTHCLCLRRRRHAALRPPVALSPPTARPRRRRSISSAHSAPRAHLLPARRRRLYADSSWLWPASPLLPVAVSAAQLDPLQPGHIMASLQCTLTWHTVVAAPPASRFDNSRTSVNSCRVQSQVGHARSLLPPAFADAVTAALAPPIAAFTAALRRCNTFYSPCPCPARRQALSQVAGEDKTGNVRARGACHQQSGSPATNHTHSCTLTVSNAQWQGLTCFSARRGHILLAIMLHATCACRPHASHPLSAARRRARLPHAPVSSNTRSPPHAHASHPPPPPPPLVLNTFHRPLHARRAVLIMSTWHSLLARHSPLTGRCSPGLVAACWSLVAYRRLRPPDCLPFAACRPPRPPPLHHTRRPLLVPHMAPTTYANTSLHAAYDAYFTPLTTPTPRIAHL</sequence>
<accession>A0AAD6XY45</accession>
<name>A0AAD6XY45_9AGAR</name>
<evidence type="ECO:0000313" key="2">
    <source>
        <dbReference type="EMBL" id="KAJ7190292.1"/>
    </source>
</evidence>
<dbReference type="EMBL" id="JARJCW010000153">
    <property type="protein sequence ID" value="KAJ7190292.1"/>
    <property type="molecule type" value="Genomic_DNA"/>
</dbReference>
<evidence type="ECO:0000256" key="1">
    <source>
        <dbReference type="SAM" id="MobiDB-lite"/>
    </source>
</evidence>
<dbReference type="Proteomes" id="UP001219525">
    <property type="component" value="Unassembled WGS sequence"/>
</dbReference>
<evidence type="ECO:0000313" key="3">
    <source>
        <dbReference type="Proteomes" id="UP001219525"/>
    </source>
</evidence>
<protein>
    <submittedName>
        <fullName evidence="2">Uncharacterized protein</fullName>
    </submittedName>
</protein>
<organism evidence="2 3">
    <name type="scientific">Mycena pura</name>
    <dbReference type="NCBI Taxonomy" id="153505"/>
    <lineage>
        <taxon>Eukaryota</taxon>
        <taxon>Fungi</taxon>
        <taxon>Dikarya</taxon>
        <taxon>Basidiomycota</taxon>
        <taxon>Agaricomycotina</taxon>
        <taxon>Agaricomycetes</taxon>
        <taxon>Agaricomycetidae</taxon>
        <taxon>Agaricales</taxon>
        <taxon>Marasmiineae</taxon>
        <taxon>Mycenaceae</taxon>
        <taxon>Mycena</taxon>
    </lineage>
</organism>
<dbReference type="AlphaFoldDB" id="A0AAD6XY45"/>
<reference evidence="2" key="1">
    <citation type="submission" date="2023-03" db="EMBL/GenBank/DDBJ databases">
        <title>Massive genome expansion in bonnet fungi (Mycena s.s.) driven by repeated elements and novel gene families across ecological guilds.</title>
        <authorList>
            <consortium name="Lawrence Berkeley National Laboratory"/>
            <person name="Harder C.B."/>
            <person name="Miyauchi S."/>
            <person name="Viragh M."/>
            <person name="Kuo A."/>
            <person name="Thoen E."/>
            <person name="Andreopoulos B."/>
            <person name="Lu D."/>
            <person name="Skrede I."/>
            <person name="Drula E."/>
            <person name="Henrissat B."/>
            <person name="Morin E."/>
            <person name="Kohler A."/>
            <person name="Barry K."/>
            <person name="LaButti K."/>
            <person name="Morin E."/>
            <person name="Salamov A."/>
            <person name="Lipzen A."/>
            <person name="Mereny Z."/>
            <person name="Hegedus B."/>
            <person name="Baldrian P."/>
            <person name="Stursova M."/>
            <person name="Weitz H."/>
            <person name="Taylor A."/>
            <person name="Grigoriev I.V."/>
            <person name="Nagy L.G."/>
            <person name="Martin F."/>
            <person name="Kauserud H."/>
        </authorList>
    </citation>
    <scope>NUCLEOTIDE SEQUENCE</scope>
    <source>
        <strain evidence="2">9144</strain>
    </source>
</reference>
<proteinExistence type="predicted"/>
<feature type="region of interest" description="Disordered" evidence="1">
    <location>
        <begin position="258"/>
        <end position="284"/>
    </location>
</feature>
<comment type="caution">
    <text evidence="2">The sequence shown here is derived from an EMBL/GenBank/DDBJ whole genome shotgun (WGS) entry which is preliminary data.</text>
</comment>